<dbReference type="InterPro" id="IPR018247">
    <property type="entry name" value="EF_Hand_1_Ca_BS"/>
</dbReference>
<name>A0ABU7F306_9TELE</name>
<dbReference type="Gene3D" id="3.20.20.190">
    <property type="entry name" value="Phosphatidylinositol (PI) phosphodiesterase"/>
    <property type="match status" value="1"/>
</dbReference>
<keyword evidence="1" id="KW-0479">Metal-binding</keyword>
<gene>
    <name evidence="5" type="primary">PLCD3A_1</name>
    <name evidence="5" type="ORF">CHARACLAT_012267</name>
</gene>
<comment type="catalytic activity">
    <reaction evidence="3">
        <text>a 1,2-diacyl-sn-glycero-3-phospho-(1D-myo-inositol-4,5-bisphosphate) + H2O = 1D-myo-inositol 1,4,5-trisphosphate + a 1,2-diacyl-sn-glycerol + H(+)</text>
        <dbReference type="Rhea" id="RHEA:33179"/>
        <dbReference type="ChEBI" id="CHEBI:15377"/>
        <dbReference type="ChEBI" id="CHEBI:15378"/>
        <dbReference type="ChEBI" id="CHEBI:17815"/>
        <dbReference type="ChEBI" id="CHEBI:58456"/>
        <dbReference type="ChEBI" id="CHEBI:203600"/>
        <dbReference type="EC" id="3.1.4.11"/>
    </reaction>
    <physiologicalReaction direction="left-to-right" evidence="3">
        <dbReference type="Rhea" id="RHEA:33180"/>
    </physiologicalReaction>
</comment>
<dbReference type="SMART" id="SM00148">
    <property type="entry name" value="PLCXc"/>
    <property type="match status" value="1"/>
</dbReference>
<dbReference type="Proteomes" id="UP001352852">
    <property type="component" value="Unassembled WGS sequence"/>
</dbReference>
<dbReference type="InterPro" id="IPR017946">
    <property type="entry name" value="PLC-like_Pdiesterase_TIM-brl"/>
</dbReference>
<dbReference type="Gene3D" id="1.10.238.10">
    <property type="entry name" value="EF-hand"/>
    <property type="match status" value="2"/>
</dbReference>
<dbReference type="InterPro" id="IPR011992">
    <property type="entry name" value="EF-hand-dom_pair"/>
</dbReference>
<evidence type="ECO:0000259" key="4">
    <source>
        <dbReference type="PROSITE" id="PS50222"/>
    </source>
</evidence>
<dbReference type="InterPro" id="IPR000909">
    <property type="entry name" value="PLipase_C_PInositol-sp_X_dom"/>
</dbReference>
<dbReference type="PANTHER" id="PTHR10336:SF153">
    <property type="entry name" value="PHOSPHOINOSITIDE PHOSPHOLIPASE C"/>
    <property type="match status" value="1"/>
</dbReference>
<evidence type="ECO:0000313" key="5">
    <source>
        <dbReference type="EMBL" id="MED6293617.1"/>
    </source>
</evidence>
<dbReference type="InterPro" id="IPR039504">
    <property type="entry name" value="PLC-delta3_EF-hand"/>
</dbReference>
<feature type="domain" description="EF-hand" evidence="4">
    <location>
        <begin position="38"/>
        <end position="73"/>
    </location>
</feature>
<accession>A0ABU7F306</accession>
<dbReference type="PROSITE" id="PS50222">
    <property type="entry name" value="EF_HAND_2"/>
    <property type="match status" value="1"/>
</dbReference>
<dbReference type="Pfam" id="PF14788">
    <property type="entry name" value="EF-hand_10"/>
    <property type="match status" value="1"/>
</dbReference>
<dbReference type="SUPFAM" id="SSF51695">
    <property type="entry name" value="PLC-like phosphodiesterases"/>
    <property type="match status" value="1"/>
</dbReference>
<comment type="caution">
    <text evidence="5">The sequence shown here is derived from an EMBL/GenBank/DDBJ whole genome shotgun (WGS) entry which is preliminary data.</text>
</comment>
<sequence length="232" mass="27030">MFCFTWIHAYLSRADQNHDDKMSYEEVQTLLQMINIDLSDQYARSLFQKCDKSADGRLDHKEIEVFCKELLRRPELDAVFIRYSANGCVLSTVDLRDFLRDQGEDASITHAQSLILTYELNEWAQRNQFMTPNGFTMYMLSKENGVFNPEHLRVYQDMKHPLSHYFISSSHNTYLTKDQLTGASSTETYIRDNEPSLAKLIVNFLSFVNILSCLHSKLQREAKQSINEVVTF</sequence>
<dbReference type="Pfam" id="PF00388">
    <property type="entry name" value="PI-PLC-X"/>
    <property type="match status" value="1"/>
</dbReference>
<proteinExistence type="predicted"/>
<dbReference type="EMBL" id="JAHUTJ010074618">
    <property type="protein sequence ID" value="MED6293617.1"/>
    <property type="molecule type" value="Genomic_DNA"/>
</dbReference>
<evidence type="ECO:0000256" key="3">
    <source>
        <dbReference type="ARBA" id="ARBA00023674"/>
    </source>
</evidence>
<evidence type="ECO:0000256" key="2">
    <source>
        <dbReference type="ARBA" id="ARBA00022837"/>
    </source>
</evidence>
<keyword evidence="2" id="KW-0106">Calcium</keyword>
<dbReference type="PANTHER" id="PTHR10336">
    <property type="entry name" value="PHOSPHOINOSITIDE-SPECIFIC PHOSPHOLIPASE C FAMILY PROTEIN"/>
    <property type="match status" value="1"/>
</dbReference>
<evidence type="ECO:0000313" key="6">
    <source>
        <dbReference type="Proteomes" id="UP001352852"/>
    </source>
</evidence>
<dbReference type="SUPFAM" id="SSF47473">
    <property type="entry name" value="EF-hand"/>
    <property type="match status" value="1"/>
</dbReference>
<dbReference type="InterPro" id="IPR001192">
    <property type="entry name" value="PI-PLC_fam"/>
</dbReference>
<dbReference type="PROSITE" id="PS50007">
    <property type="entry name" value="PIPLC_X_DOMAIN"/>
    <property type="match status" value="1"/>
</dbReference>
<evidence type="ECO:0000256" key="1">
    <source>
        <dbReference type="ARBA" id="ARBA00022723"/>
    </source>
</evidence>
<dbReference type="InterPro" id="IPR002048">
    <property type="entry name" value="EF_hand_dom"/>
</dbReference>
<dbReference type="SMART" id="SM00054">
    <property type="entry name" value="EFh"/>
    <property type="match status" value="2"/>
</dbReference>
<reference evidence="5 6" key="1">
    <citation type="submission" date="2021-06" db="EMBL/GenBank/DDBJ databases">
        <authorList>
            <person name="Palmer J.M."/>
        </authorList>
    </citation>
    <scope>NUCLEOTIDE SEQUENCE [LARGE SCALE GENOMIC DNA]</scope>
    <source>
        <strain evidence="5 6">CL_MEX2019</strain>
        <tissue evidence="5">Muscle</tissue>
    </source>
</reference>
<dbReference type="PROSITE" id="PS00018">
    <property type="entry name" value="EF_HAND_1"/>
    <property type="match status" value="2"/>
</dbReference>
<keyword evidence="6" id="KW-1185">Reference proteome</keyword>
<organism evidence="5 6">
    <name type="scientific">Characodon lateralis</name>
    <dbReference type="NCBI Taxonomy" id="208331"/>
    <lineage>
        <taxon>Eukaryota</taxon>
        <taxon>Metazoa</taxon>
        <taxon>Chordata</taxon>
        <taxon>Craniata</taxon>
        <taxon>Vertebrata</taxon>
        <taxon>Euteleostomi</taxon>
        <taxon>Actinopterygii</taxon>
        <taxon>Neopterygii</taxon>
        <taxon>Teleostei</taxon>
        <taxon>Neoteleostei</taxon>
        <taxon>Acanthomorphata</taxon>
        <taxon>Ovalentaria</taxon>
        <taxon>Atherinomorphae</taxon>
        <taxon>Cyprinodontiformes</taxon>
        <taxon>Goodeidae</taxon>
        <taxon>Characodon</taxon>
    </lineage>
</organism>
<protein>
    <submittedName>
        <fullName evidence="5">1-phosphatidylinositol 4 5-bisphosphate phosphodiesterase delta-3-A</fullName>
    </submittedName>
</protein>